<proteinExistence type="predicted"/>
<protein>
    <recommendedName>
        <fullName evidence="1">peptidyl-tRNA hydrolase</fullName>
        <ecNumber evidence="1">3.1.1.29</ecNumber>
    </recommendedName>
</protein>
<evidence type="ECO:0000256" key="1">
    <source>
        <dbReference type="ARBA" id="ARBA00013260"/>
    </source>
</evidence>
<dbReference type="PANTHER" id="PTHR46194:SF1">
    <property type="entry name" value="PEPTIDYL-TRNA HYDROLASE PTRHD1-RELATED"/>
    <property type="match status" value="1"/>
</dbReference>
<evidence type="ECO:0000313" key="4">
    <source>
        <dbReference type="EMBL" id="CAH1247837.1"/>
    </source>
</evidence>
<dbReference type="SUPFAM" id="SSF102462">
    <property type="entry name" value="Peptidyl-tRNA hydrolase II"/>
    <property type="match status" value="3"/>
</dbReference>
<comment type="catalytic activity">
    <reaction evidence="3">
        <text>an N-acyl-L-alpha-aminoacyl-tRNA + H2O = an N-acyl-L-amino acid + a tRNA + H(+)</text>
        <dbReference type="Rhea" id="RHEA:54448"/>
        <dbReference type="Rhea" id="RHEA-COMP:10123"/>
        <dbReference type="Rhea" id="RHEA-COMP:13883"/>
        <dbReference type="ChEBI" id="CHEBI:15377"/>
        <dbReference type="ChEBI" id="CHEBI:15378"/>
        <dbReference type="ChEBI" id="CHEBI:59874"/>
        <dbReference type="ChEBI" id="CHEBI:78442"/>
        <dbReference type="ChEBI" id="CHEBI:138191"/>
        <dbReference type="EC" id="3.1.1.29"/>
    </reaction>
</comment>
<keyword evidence="5" id="KW-1185">Reference proteome</keyword>
<dbReference type="PANTHER" id="PTHR46194">
    <property type="entry name" value="PEPTIDYL-TRNA HYDROLASE PTRHD1-RELATED"/>
    <property type="match status" value="1"/>
</dbReference>
<evidence type="ECO:0000313" key="5">
    <source>
        <dbReference type="Proteomes" id="UP000838412"/>
    </source>
</evidence>
<reference evidence="4" key="1">
    <citation type="submission" date="2022-01" db="EMBL/GenBank/DDBJ databases">
        <authorList>
            <person name="Braso-Vives M."/>
        </authorList>
    </citation>
    <scope>NUCLEOTIDE SEQUENCE</scope>
</reference>
<evidence type="ECO:0000256" key="3">
    <source>
        <dbReference type="ARBA" id="ARBA00048707"/>
    </source>
</evidence>
<dbReference type="InterPro" id="IPR023476">
    <property type="entry name" value="Pep_tRNA_hydro_II_dom_sf"/>
</dbReference>
<dbReference type="AlphaFoldDB" id="A0A8K0EGB2"/>
<organism evidence="4 5">
    <name type="scientific">Branchiostoma lanceolatum</name>
    <name type="common">Common lancelet</name>
    <name type="synonym">Amphioxus lanceolatum</name>
    <dbReference type="NCBI Taxonomy" id="7740"/>
    <lineage>
        <taxon>Eukaryota</taxon>
        <taxon>Metazoa</taxon>
        <taxon>Chordata</taxon>
        <taxon>Cephalochordata</taxon>
        <taxon>Leptocardii</taxon>
        <taxon>Amphioxiformes</taxon>
        <taxon>Branchiostomatidae</taxon>
        <taxon>Branchiostoma</taxon>
    </lineage>
</organism>
<dbReference type="Gene3D" id="3.40.1490.10">
    <property type="entry name" value="Bit1"/>
    <property type="match status" value="2"/>
</dbReference>
<dbReference type="Proteomes" id="UP000838412">
    <property type="component" value="Chromosome 16"/>
</dbReference>
<name>A0A8K0EGB2_BRALA</name>
<dbReference type="GO" id="GO:0004045">
    <property type="term" value="F:peptidyl-tRNA hydrolase activity"/>
    <property type="evidence" value="ECO:0007669"/>
    <property type="project" value="UniProtKB-EC"/>
</dbReference>
<sequence>MAVPLVQYVVVRADLLRALKWPTGAVMAQACHACTAVLHVYRDDTNTREYLSSLDSMHKVVLEGRHQHSGISVQFRQYAQGGPGGRFIGGGGSVRGEGGSKACHACTAVLHVYRDDTNTREYLSSLDSMHKVVLEVRGEGGSVRGEGGSKACHACTAVLHVYRDDTNTREYLSSLDSMHKVVLEAKDEESLCMLAEQLQQSNVDHKLWVEQPENTATCLAVKPYPKSEVQKHFKNFKLFK</sequence>
<dbReference type="InterPro" id="IPR042237">
    <property type="entry name" value="PTRHD1"/>
</dbReference>
<dbReference type="EMBL" id="OV696701">
    <property type="protein sequence ID" value="CAH1247837.1"/>
    <property type="molecule type" value="Genomic_DNA"/>
</dbReference>
<keyword evidence="2" id="KW-0378">Hydrolase</keyword>
<dbReference type="InterPro" id="IPR002833">
    <property type="entry name" value="PTH2"/>
</dbReference>
<evidence type="ECO:0000256" key="2">
    <source>
        <dbReference type="ARBA" id="ARBA00022801"/>
    </source>
</evidence>
<dbReference type="EC" id="3.1.1.29" evidence="1"/>
<dbReference type="OrthoDB" id="201213at2759"/>
<gene>
    <name evidence="4" type="primary">PTRHD1</name>
    <name evidence="4" type="ORF">BLAG_LOCUS9382</name>
</gene>
<accession>A0A8K0EGB2</accession>
<dbReference type="Pfam" id="PF01981">
    <property type="entry name" value="PTH2"/>
    <property type="match status" value="2"/>
</dbReference>